<evidence type="ECO:0000313" key="1">
    <source>
        <dbReference type="EMBL" id="VDK24322.1"/>
    </source>
</evidence>
<dbReference type="EMBL" id="UYRR01008471">
    <property type="protein sequence ID" value="VDK24322.1"/>
    <property type="molecule type" value="Genomic_DNA"/>
</dbReference>
<organism evidence="1 2">
    <name type="scientific">Anisakis simplex</name>
    <name type="common">Herring worm</name>
    <dbReference type="NCBI Taxonomy" id="6269"/>
    <lineage>
        <taxon>Eukaryota</taxon>
        <taxon>Metazoa</taxon>
        <taxon>Ecdysozoa</taxon>
        <taxon>Nematoda</taxon>
        <taxon>Chromadorea</taxon>
        <taxon>Rhabditida</taxon>
        <taxon>Spirurina</taxon>
        <taxon>Ascaridomorpha</taxon>
        <taxon>Ascaridoidea</taxon>
        <taxon>Anisakidae</taxon>
        <taxon>Anisakis</taxon>
        <taxon>Anisakis simplex complex</taxon>
    </lineage>
</organism>
<sequence>MLICNTDVESANDPVVDEAIRAAIDGFHEEGRVFPHGQLRINRKKLEEHDTSKTQGFLQDIPTEELQKYDNDDFAVMTVEKRLSLVRLQSVRRTLIQPSDDKVLLLSSSQ</sequence>
<gene>
    <name evidence="1" type="ORF">ASIM_LOCUS4704</name>
</gene>
<dbReference type="AlphaFoldDB" id="A0A3P6NI77"/>
<reference evidence="1 2" key="1">
    <citation type="submission" date="2018-11" db="EMBL/GenBank/DDBJ databases">
        <authorList>
            <consortium name="Pathogen Informatics"/>
        </authorList>
    </citation>
    <scope>NUCLEOTIDE SEQUENCE [LARGE SCALE GENOMIC DNA]</scope>
</reference>
<proteinExistence type="predicted"/>
<protein>
    <submittedName>
        <fullName evidence="1">Uncharacterized protein</fullName>
    </submittedName>
</protein>
<dbReference type="Proteomes" id="UP000267096">
    <property type="component" value="Unassembled WGS sequence"/>
</dbReference>
<keyword evidence="2" id="KW-1185">Reference proteome</keyword>
<evidence type="ECO:0000313" key="2">
    <source>
        <dbReference type="Proteomes" id="UP000267096"/>
    </source>
</evidence>
<accession>A0A3P6NI77</accession>
<name>A0A3P6NI77_ANISI</name>